<dbReference type="GO" id="GO:0016020">
    <property type="term" value="C:membrane"/>
    <property type="evidence" value="ECO:0007669"/>
    <property type="project" value="UniProtKB-SubCell"/>
</dbReference>
<evidence type="ECO:0000256" key="2">
    <source>
        <dbReference type="ARBA" id="ARBA00022692"/>
    </source>
</evidence>
<name>A0A1E3HTH4_9TREE</name>
<dbReference type="EMBL" id="AWGJ01000005">
    <property type="protein sequence ID" value="ODN79647.1"/>
    <property type="molecule type" value="Genomic_DNA"/>
</dbReference>
<comment type="caution">
    <text evidence="8">The sequence shown here is derived from an EMBL/GenBank/DDBJ whole genome shotgun (WGS) entry which is preliminary data.</text>
</comment>
<evidence type="ECO:0008006" key="10">
    <source>
        <dbReference type="Google" id="ProtNLM"/>
    </source>
</evidence>
<keyword evidence="3 6" id="KW-1133">Transmembrane helix</keyword>
<evidence type="ECO:0000256" key="4">
    <source>
        <dbReference type="ARBA" id="ARBA00023136"/>
    </source>
</evidence>
<evidence type="ECO:0000256" key="7">
    <source>
        <dbReference type="SAM" id="SignalP"/>
    </source>
</evidence>
<evidence type="ECO:0000256" key="3">
    <source>
        <dbReference type="ARBA" id="ARBA00022989"/>
    </source>
</evidence>
<feature type="signal peptide" evidence="7">
    <location>
        <begin position="1"/>
        <end position="28"/>
    </location>
</feature>
<organism evidence="8 9">
    <name type="scientific">Cryptococcus amylolentus CBS 6039</name>
    <dbReference type="NCBI Taxonomy" id="1295533"/>
    <lineage>
        <taxon>Eukaryota</taxon>
        <taxon>Fungi</taxon>
        <taxon>Dikarya</taxon>
        <taxon>Basidiomycota</taxon>
        <taxon>Agaricomycotina</taxon>
        <taxon>Tremellomycetes</taxon>
        <taxon>Tremellales</taxon>
        <taxon>Cryptococcaceae</taxon>
        <taxon>Cryptococcus</taxon>
    </lineage>
</organism>
<dbReference type="AlphaFoldDB" id="A0A1E3HTH4"/>
<feature type="region of interest" description="Disordered" evidence="5">
    <location>
        <begin position="101"/>
        <end position="120"/>
    </location>
</feature>
<evidence type="ECO:0000256" key="6">
    <source>
        <dbReference type="SAM" id="Phobius"/>
    </source>
</evidence>
<evidence type="ECO:0000313" key="8">
    <source>
        <dbReference type="EMBL" id="ODN79647.1"/>
    </source>
</evidence>
<keyword evidence="7" id="KW-0732">Signal</keyword>
<keyword evidence="4 6" id="KW-0472">Membrane</keyword>
<dbReference type="RefSeq" id="XP_018994494.1">
    <property type="nucleotide sequence ID" value="XM_019137468.1"/>
</dbReference>
<dbReference type="InterPro" id="IPR051694">
    <property type="entry name" value="Immunoregulatory_rcpt-like"/>
</dbReference>
<gene>
    <name evidence="8" type="ORF">L202_03588</name>
</gene>
<accession>A0A1E3HTH4</accession>
<dbReference type="Proteomes" id="UP000094065">
    <property type="component" value="Unassembled WGS sequence"/>
</dbReference>
<feature type="chain" id="PRO_5009129356" description="Mid2 domain-containing protein" evidence="7">
    <location>
        <begin position="29"/>
        <end position="536"/>
    </location>
</feature>
<feature type="compositionally biased region" description="Basic and acidic residues" evidence="5">
    <location>
        <begin position="480"/>
        <end position="500"/>
    </location>
</feature>
<dbReference type="GeneID" id="30154897"/>
<reference evidence="8 9" key="1">
    <citation type="submission" date="2016-06" db="EMBL/GenBank/DDBJ databases">
        <title>Evolution of pathogenesis and genome organization in the Tremellales.</title>
        <authorList>
            <person name="Cuomo C."/>
            <person name="Litvintseva A."/>
            <person name="Heitman J."/>
            <person name="Chen Y."/>
            <person name="Sun S."/>
            <person name="Springer D."/>
            <person name="Dromer F."/>
            <person name="Young S."/>
            <person name="Zeng Q."/>
            <person name="Chapman S."/>
            <person name="Gujja S."/>
            <person name="Saif S."/>
            <person name="Birren B."/>
        </authorList>
    </citation>
    <scope>NUCLEOTIDE SEQUENCE [LARGE SCALE GENOMIC DNA]</scope>
    <source>
        <strain evidence="8 9">CBS 6039</strain>
    </source>
</reference>
<feature type="region of interest" description="Disordered" evidence="5">
    <location>
        <begin position="280"/>
        <end position="536"/>
    </location>
</feature>
<keyword evidence="2 6" id="KW-0812">Transmembrane</keyword>
<evidence type="ECO:0000256" key="5">
    <source>
        <dbReference type="SAM" id="MobiDB-lite"/>
    </source>
</evidence>
<feature type="compositionally biased region" description="Low complexity" evidence="5">
    <location>
        <begin position="428"/>
        <end position="457"/>
    </location>
</feature>
<proteinExistence type="predicted"/>
<feature type="compositionally biased region" description="Pro residues" evidence="5">
    <location>
        <begin position="527"/>
        <end position="536"/>
    </location>
</feature>
<feature type="compositionally biased region" description="Polar residues" evidence="5">
    <location>
        <begin position="390"/>
        <end position="408"/>
    </location>
</feature>
<dbReference type="OrthoDB" id="2575974at2759"/>
<feature type="transmembrane region" description="Helical" evidence="6">
    <location>
        <begin position="250"/>
        <end position="272"/>
    </location>
</feature>
<evidence type="ECO:0000256" key="1">
    <source>
        <dbReference type="ARBA" id="ARBA00004167"/>
    </source>
</evidence>
<dbReference type="PANTHER" id="PTHR15549">
    <property type="entry name" value="PAIRED IMMUNOGLOBULIN-LIKE TYPE 2 RECEPTOR"/>
    <property type="match status" value="1"/>
</dbReference>
<sequence>MLFTAHSRQSYLLLGSLMWLNHPWPAGAQSTTAAVANASTTTTTYSGTPYLVIHDVADMVACGTGQIYWNVYNEDASRYNITVYAVNEGVDQTIESPSTTVVSSTSATSPSSSAVAQNSSAAATTSNIARSLSDPVKRTTLSINTTIITQYANHGYRWTPVRLPEGNYRIYGHVYDGYGTSNTSNVFTVRESTNTSCLTAFAAMSKTATATLSSGKVTGSAESVAATASSGAAAGGTEDDTGSKGLSGGAIAGIVIGVVAGLAFLAGLLFCLRRRRQQARRGARGSDGHPMGMTHRRMVSASTAPSDPGHSPLPTMSGPGARGGPIPLGATAHDKSFTSSIDKDSEESFGQATAESVAPIVLAGGRQEQEEEEMLRDDPFRSPALPPSQNPSTVYPQPTSTYNPTRRYSNPAGALPADHPTRTSRTDSQPSSPQRLPRRSPSGSGSVNSSPNPGESPRVGALGRTPSSRRKPVPSLGPELRGELAKKADIKSQEEGKRAMADVGLGMGNVGQGNEAQSRRRSYQLMPDPPLAPPQE</sequence>
<comment type="subcellular location">
    <subcellularLocation>
        <location evidence="1">Membrane</location>
        <topology evidence="1">Single-pass membrane protein</topology>
    </subcellularLocation>
</comment>
<keyword evidence="9" id="KW-1185">Reference proteome</keyword>
<protein>
    <recommendedName>
        <fullName evidence="10">Mid2 domain-containing protein</fullName>
    </recommendedName>
</protein>
<dbReference type="CDD" id="cd12841">
    <property type="entry name" value="TM_EphA1"/>
    <property type="match status" value="1"/>
</dbReference>
<dbReference type="STRING" id="1295533.A0A1E3HTH4"/>
<dbReference type="GO" id="GO:0071944">
    <property type="term" value="C:cell periphery"/>
    <property type="evidence" value="ECO:0007669"/>
    <property type="project" value="UniProtKB-ARBA"/>
</dbReference>
<evidence type="ECO:0000313" key="9">
    <source>
        <dbReference type="Proteomes" id="UP000094065"/>
    </source>
</evidence>